<keyword evidence="1" id="KW-0732">Signal</keyword>
<organism evidence="2 3">
    <name type="scientific">Takifugu flavidus</name>
    <name type="common">sansaifugu</name>
    <dbReference type="NCBI Taxonomy" id="433684"/>
    <lineage>
        <taxon>Eukaryota</taxon>
        <taxon>Metazoa</taxon>
        <taxon>Chordata</taxon>
        <taxon>Craniata</taxon>
        <taxon>Vertebrata</taxon>
        <taxon>Euteleostomi</taxon>
        <taxon>Actinopterygii</taxon>
        <taxon>Neopterygii</taxon>
        <taxon>Teleostei</taxon>
        <taxon>Neoteleostei</taxon>
        <taxon>Acanthomorphata</taxon>
        <taxon>Eupercaria</taxon>
        <taxon>Tetraodontiformes</taxon>
        <taxon>Tetradontoidea</taxon>
        <taxon>Tetraodontidae</taxon>
        <taxon>Takifugu</taxon>
    </lineage>
</organism>
<dbReference type="GO" id="GO:0005929">
    <property type="term" value="C:cilium"/>
    <property type="evidence" value="ECO:0007669"/>
    <property type="project" value="TreeGrafter"/>
</dbReference>
<dbReference type="Gene3D" id="1.25.10.10">
    <property type="entry name" value="Leucine-rich Repeat Variant"/>
    <property type="match status" value="1"/>
</dbReference>
<name>A0A5C6MGM0_9TELE</name>
<feature type="chain" id="PRO_5023001026" evidence="1">
    <location>
        <begin position="17"/>
        <end position="184"/>
    </location>
</feature>
<dbReference type="PANTHER" id="PTHR13371">
    <property type="entry name" value="GLYCINE-, GLUTAMATE-, THIENYLCYCLOHEXYLPIPERIDINE-BINDING PROTEIN"/>
    <property type="match status" value="1"/>
</dbReference>
<protein>
    <submittedName>
        <fullName evidence="2">Centrosomal protein of 104 kDa</fullName>
    </submittedName>
</protein>
<feature type="signal peptide" evidence="1">
    <location>
        <begin position="1"/>
        <end position="16"/>
    </location>
</feature>
<keyword evidence="3" id="KW-1185">Reference proteome</keyword>
<evidence type="ECO:0000313" key="3">
    <source>
        <dbReference type="Proteomes" id="UP000324091"/>
    </source>
</evidence>
<dbReference type="InterPro" id="IPR011989">
    <property type="entry name" value="ARM-like"/>
</dbReference>
<reference evidence="2 3" key="1">
    <citation type="submission" date="2019-04" db="EMBL/GenBank/DDBJ databases">
        <title>Chromosome genome assembly for Takifugu flavidus.</title>
        <authorList>
            <person name="Xiao S."/>
        </authorList>
    </citation>
    <scope>NUCLEOTIDE SEQUENCE [LARGE SCALE GENOMIC DNA]</scope>
    <source>
        <strain evidence="2">HTHZ2018</strain>
        <tissue evidence="2">Muscle</tissue>
    </source>
</reference>
<proteinExistence type="predicted"/>
<evidence type="ECO:0000256" key="1">
    <source>
        <dbReference type="SAM" id="SignalP"/>
    </source>
</evidence>
<sequence length="184" mass="20813">MYFLWRFIMVSLNALTREIAVLKDVRALHIIPGELVKPFRSSVPPRLAQSRVEMVEKLLAELGTENSGFTLENVMTFCTAAMVHSAPVVREVAVRIILLVYRQHGAAVVSYLPPRDAAVRKNFLYKTLFNEFAKIDGKLVETQARIPHLVLHLSESHIYRGMASELADLPSVKPPRIYIVNPLH</sequence>
<dbReference type="InterPro" id="IPR052607">
    <property type="entry name" value="CEP104-like"/>
</dbReference>
<dbReference type="AlphaFoldDB" id="A0A5C6MGM0"/>
<gene>
    <name evidence="2" type="ORF">D4764_0014530</name>
</gene>
<comment type="caution">
    <text evidence="2">The sequence shown here is derived from an EMBL/GenBank/DDBJ whole genome shotgun (WGS) entry which is preliminary data.</text>
</comment>
<dbReference type="Pfam" id="PF21040">
    <property type="entry name" value="CEP104-like_TOG"/>
    <property type="match status" value="1"/>
</dbReference>
<accession>A0A5C6MGM0</accession>
<dbReference type="PANTHER" id="PTHR13371:SF0">
    <property type="entry name" value="CENTROSOMAL PROTEIN OF 104 KDA"/>
    <property type="match status" value="1"/>
</dbReference>
<dbReference type="EMBL" id="RHFK02000528">
    <property type="protein sequence ID" value="TWW53849.1"/>
    <property type="molecule type" value="Genomic_DNA"/>
</dbReference>
<dbReference type="Proteomes" id="UP000324091">
    <property type="component" value="Unassembled WGS sequence"/>
</dbReference>
<evidence type="ECO:0000313" key="2">
    <source>
        <dbReference type="EMBL" id="TWW53849.1"/>
    </source>
</evidence>